<dbReference type="PANTHER" id="PTHR31003:SF3">
    <property type="entry name" value="HOMEODOMAIN-LIKE SUPERFAMILY PROTEIN-RELATED"/>
    <property type="match status" value="1"/>
</dbReference>
<proteinExistence type="predicted"/>
<dbReference type="InterPro" id="IPR006447">
    <property type="entry name" value="Myb_dom_plants"/>
</dbReference>
<protein>
    <recommendedName>
        <fullName evidence="8">HTH myb-type domain-containing protein</fullName>
    </recommendedName>
</protein>
<dbReference type="Gene3D" id="1.10.10.60">
    <property type="entry name" value="Homeodomain-like"/>
    <property type="match status" value="1"/>
</dbReference>
<comment type="subcellular location">
    <subcellularLocation>
        <location evidence="1">Nucleus</location>
    </subcellularLocation>
</comment>
<dbReference type="OrthoDB" id="1908613at2759"/>
<feature type="compositionally biased region" description="Low complexity" evidence="7">
    <location>
        <begin position="348"/>
        <end position="362"/>
    </location>
</feature>
<evidence type="ECO:0000256" key="4">
    <source>
        <dbReference type="ARBA" id="ARBA00023163"/>
    </source>
</evidence>
<dbReference type="GO" id="GO:0003700">
    <property type="term" value="F:DNA-binding transcription factor activity"/>
    <property type="evidence" value="ECO:0007669"/>
    <property type="project" value="InterPro"/>
</dbReference>
<feature type="region of interest" description="Disordered" evidence="7">
    <location>
        <begin position="132"/>
        <end position="156"/>
    </location>
</feature>
<dbReference type="AlphaFoldDB" id="U5CWT6"/>
<feature type="compositionally biased region" description="Low complexity" evidence="7">
    <location>
        <begin position="328"/>
        <end position="339"/>
    </location>
</feature>
<evidence type="ECO:0000256" key="1">
    <source>
        <dbReference type="ARBA" id="ARBA00004123"/>
    </source>
</evidence>
<evidence type="ECO:0000313" key="9">
    <source>
        <dbReference type="EMBL" id="ERN14420.1"/>
    </source>
</evidence>
<feature type="region of interest" description="Disordered" evidence="7">
    <location>
        <begin position="1"/>
        <end position="22"/>
    </location>
</feature>
<evidence type="ECO:0000259" key="8">
    <source>
        <dbReference type="PROSITE" id="PS51294"/>
    </source>
</evidence>
<dbReference type="Pfam" id="PF00249">
    <property type="entry name" value="Myb_DNA-binding"/>
    <property type="match status" value="1"/>
</dbReference>
<evidence type="ECO:0000256" key="6">
    <source>
        <dbReference type="SAM" id="Coils"/>
    </source>
</evidence>
<dbReference type="InterPro" id="IPR017930">
    <property type="entry name" value="Myb_dom"/>
</dbReference>
<keyword evidence="2" id="KW-0805">Transcription regulation</keyword>
<dbReference type="STRING" id="13333.U5CWT6"/>
<keyword evidence="6" id="KW-0175">Coiled coil</keyword>
<feature type="compositionally biased region" description="Acidic residues" evidence="7">
    <location>
        <begin position="374"/>
        <end position="386"/>
    </location>
</feature>
<organism evidence="9 10">
    <name type="scientific">Amborella trichopoda</name>
    <dbReference type="NCBI Taxonomy" id="13333"/>
    <lineage>
        <taxon>Eukaryota</taxon>
        <taxon>Viridiplantae</taxon>
        <taxon>Streptophyta</taxon>
        <taxon>Embryophyta</taxon>
        <taxon>Tracheophyta</taxon>
        <taxon>Spermatophyta</taxon>
        <taxon>Magnoliopsida</taxon>
        <taxon>Amborellales</taxon>
        <taxon>Amborellaceae</taxon>
        <taxon>Amborella</taxon>
    </lineage>
</organism>
<dbReference type="Proteomes" id="UP000017836">
    <property type="component" value="Unassembled WGS sequence"/>
</dbReference>
<feature type="compositionally biased region" description="Basic and acidic residues" evidence="7">
    <location>
        <begin position="13"/>
        <end position="22"/>
    </location>
</feature>
<dbReference type="InterPro" id="IPR044787">
    <property type="entry name" value="HHO5-like"/>
</dbReference>
<dbReference type="PROSITE" id="PS51294">
    <property type="entry name" value="HTH_MYB"/>
    <property type="match status" value="1"/>
</dbReference>
<gene>
    <name evidence="9" type="ORF">AMTR_s00033p00241280</name>
</gene>
<feature type="compositionally biased region" description="Basic and acidic residues" evidence="7">
    <location>
        <begin position="141"/>
        <end position="150"/>
    </location>
</feature>
<evidence type="ECO:0000313" key="10">
    <source>
        <dbReference type="Proteomes" id="UP000017836"/>
    </source>
</evidence>
<keyword evidence="5" id="KW-0539">Nucleus</keyword>
<evidence type="ECO:0000256" key="5">
    <source>
        <dbReference type="ARBA" id="ARBA00023242"/>
    </source>
</evidence>
<feature type="domain" description="HTH myb-type" evidence="8">
    <location>
        <begin position="233"/>
        <end position="293"/>
    </location>
</feature>
<evidence type="ECO:0000256" key="3">
    <source>
        <dbReference type="ARBA" id="ARBA00023125"/>
    </source>
</evidence>
<keyword evidence="4" id="KW-0804">Transcription</keyword>
<sequence>MGSPSELSLDYKPPCKGEERFSKPSGANERFFKAVLEVGGNGVDRVVRIEELVACLEEERRKIDVFKRELPLCMLLLNDAIDDLKEQARQCRLRGPVLEEFIPIKKAQEERENEAKAERDCKDKMNWMSSAQLWSDNSDNSEEKKEKLDEYEAPSEELQKTDFGEKAYTIGRYRNSGGAFVPLNGNGNGNGLVRKEENDIVDLSLSNGGIKELGHVSPKGSCRGNAGSSQSALQRKARRCWSPELHRRFVNALQQLGGSQVATPKQIRELMKVDGLTNDEVKSHLQKYRLHTRRPNVSVSSANSNQQNPPLVLLSNLWVPHDKLYNQTSSTASGSSSQSFQLVKKTASSQSGSPQGPFQYPGKARTSVNGGDSGGEEDGLSDEETN</sequence>
<evidence type="ECO:0000256" key="7">
    <source>
        <dbReference type="SAM" id="MobiDB-lite"/>
    </source>
</evidence>
<dbReference type="InterPro" id="IPR009057">
    <property type="entry name" value="Homeodomain-like_sf"/>
</dbReference>
<dbReference type="Gramene" id="ERN14420">
    <property type="protein sequence ID" value="ERN14420"/>
    <property type="gene ID" value="AMTR_s00033p00241280"/>
</dbReference>
<feature type="region of interest" description="Disordered" evidence="7">
    <location>
        <begin position="328"/>
        <end position="386"/>
    </location>
</feature>
<dbReference type="OMA" id="AMGDCIR"/>
<keyword evidence="3" id="KW-0238">DNA-binding</keyword>
<dbReference type="HOGENOM" id="CLU_036551_1_0_1"/>
<dbReference type="Pfam" id="PF26575">
    <property type="entry name" value="HHO5_N"/>
    <property type="match status" value="1"/>
</dbReference>
<accession>U5CWT6</accession>
<dbReference type="SUPFAM" id="SSF46689">
    <property type="entry name" value="Homeodomain-like"/>
    <property type="match status" value="1"/>
</dbReference>
<dbReference type="PANTHER" id="PTHR31003">
    <property type="entry name" value="MYB FAMILY TRANSCRIPTION FACTOR"/>
    <property type="match status" value="1"/>
</dbReference>
<evidence type="ECO:0000256" key="2">
    <source>
        <dbReference type="ARBA" id="ARBA00023015"/>
    </source>
</evidence>
<reference evidence="10" key="1">
    <citation type="journal article" date="2013" name="Science">
        <title>The Amborella genome and the evolution of flowering plants.</title>
        <authorList>
            <consortium name="Amborella Genome Project"/>
        </authorList>
    </citation>
    <scope>NUCLEOTIDE SEQUENCE [LARGE SCALE GENOMIC DNA]</scope>
</reference>
<dbReference type="FunFam" id="1.10.10.60:FF:000002">
    <property type="entry name" value="Myb family transcription factor"/>
    <property type="match status" value="1"/>
</dbReference>
<dbReference type="KEGG" id="atr:18442677"/>
<dbReference type="GO" id="GO:0005634">
    <property type="term" value="C:nucleus"/>
    <property type="evidence" value="ECO:0007669"/>
    <property type="project" value="UniProtKB-SubCell"/>
</dbReference>
<dbReference type="EMBL" id="KI392557">
    <property type="protein sequence ID" value="ERN14420.1"/>
    <property type="molecule type" value="Genomic_DNA"/>
</dbReference>
<dbReference type="GO" id="GO:0003677">
    <property type="term" value="F:DNA binding"/>
    <property type="evidence" value="ECO:0007669"/>
    <property type="project" value="UniProtKB-KW"/>
</dbReference>
<dbReference type="eggNOG" id="ENOG502QWQD">
    <property type="taxonomic scope" value="Eukaryota"/>
</dbReference>
<dbReference type="InterPro" id="IPR001005">
    <property type="entry name" value="SANT/Myb"/>
</dbReference>
<keyword evidence="10" id="KW-1185">Reference proteome</keyword>
<feature type="coiled-coil region" evidence="6">
    <location>
        <begin position="49"/>
        <end position="124"/>
    </location>
</feature>
<dbReference type="InterPro" id="IPR058673">
    <property type="entry name" value="HHO5-like_N"/>
</dbReference>
<dbReference type="NCBIfam" id="TIGR01557">
    <property type="entry name" value="myb_SHAQKYF"/>
    <property type="match status" value="1"/>
</dbReference>
<name>U5CWT6_AMBTC</name>